<keyword evidence="2" id="KW-0812">Transmembrane</keyword>
<feature type="compositionally biased region" description="Basic and acidic residues" evidence="1">
    <location>
        <begin position="229"/>
        <end position="239"/>
    </location>
</feature>
<dbReference type="AlphaFoldDB" id="A0A7S3Q1I4"/>
<feature type="transmembrane region" description="Helical" evidence="2">
    <location>
        <begin position="544"/>
        <end position="564"/>
    </location>
</feature>
<protein>
    <submittedName>
        <fullName evidence="3">Uncharacterized protein</fullName>
    </submittedName>
</protein>
<dbReference type="EMBL" id="HBIO01009315">
    <property type="protein sequence ID" value="CAE0462322.1"/>
    <property type="molecule type" value="Transcribed_RNA"/>
</dbReference>
<feature type="region of interest" description="Disordered" evidence="1">
    <location>
        <begin position="645"/>
        <end position="671"/>
    </location>
</feature>
<feature type="region of interest" description="Disordered" evidence="1">
    <location>
        <begin position="886"/>
        <end position="918"/>
    </location>
</feature>
<name>A0A7S3Q1I4_9STRA</name>
<keyword evidence="2" id="KW-1133">Transmembrane helix</keyword>
<feature type="transmembrane region" description="Helical" evidence="2">
    <location>
        <begin position="54"/>
        <end position="76"/>
    </location>
</feature>
<keyword evidence="2" id="KW-0472">Membrane</keyword>
<feature type="compositionally biased region" description="Basic residues" evidence="1">
    <location>
        <begin position="893"/>
        <end position="911"/>
    </location>
</feature>
<proteinExistence type="predicted"/>
<evidence type="ECO:0000313" key="3">
    <source>
        <dbReference type="EMBL" id="CAE0462322.1"/>
    </source>
</evidence>
<feature type="region of interest" description="Disordered" evidence="1">
    <location>
        <begin position="276"/>
        <end position="297"/>
    </location>
</feature>
<feature type="transmembrane region" description="Helical" evidence="2">
    <location>
        <begin position="512"/>
        <end position="535"/>
    </location>
</feature>
<evidence type="ECO:0000256" key="1">
    <source>
        <dbReference type="SAM" id="MobiDB-lite"/>
    </source>
</evidence>
<feature type="transmembrane region" description="Helical" evidence="2">
    <location>
        <begin position="88"/>
        <end position="108"/>
    </location>
</feature>
<evidence type="ECO:0000256" key="2">
    <source>
        <dbReference type="SAM" id="Phobius"/>
    </source>
</evidence>
<reference evidence="3" key="1">
    <citation type="submission" date="2021-01" db="EMBL/GenBank/DDBJ databases">
        <authorList>
            <person name="Corre E."/>
            <person name="Pelletier E."/>
            <person name="Niang G."/>
            <person name="Scheremetjew M."/>
            <person name="Finn R."/>
            <person name="Kale V."/>
            <person name="Holt S."/>
            <person name="Cochrane G."/>
            <person name="Meng A."/>
            <person name="Brown T."/>
            <person name="Cohen L."/>
        </authorList>
    </citation>
    <scope>NUCLEOTIDE SEQUENCE</scope>
    <source>
        <strain evidence="3">MM31A-1</strain>
    </source>
</reference>
<sequence>MEHQKWVKKDNGPSNQMKRQQSIASFLSSFSSLGNRSENDVRQIDYFPGGDPTYIVVAAQAMQFGYALAFAILLVFNKTIKKFDSPFGGFEAFLLVPLFCYALFLWLWSTIIPQYTQCTSLGELVSTSNLRNAEAMFQLREAKRRRQQEIDNAENEKLIEKNMEVRTTKPVKKIDEGERKMTFLSKMLPGVDLIGKSKKRQELSYLDLSGSDNSLSASQRLEKLSELVKKSSEDLPEVRPRRRPRRKTVSDGVASMRLFSTTSSVASEALMGNDVEEKSVDLLPPQPAPTLRTRPRRQKALSTGVFFMQSEKPKPFIFDNKNEDSKKMRPLQVTKNDAEDHENLEKTADNSGINAPRLDSSLLAKEPFQQKQMTRNNFYESFEAMSKDESYEAMPKSLQQKKFILPIHEECEEEESCEESQVNLSDIDDTSEGIPDISDAGNSVDVIKVNKDPVTVRLCIFFQTRKWKRFSALCGTFFILFLIAMRIEIILIDTCSIKDNLNTWDFFTRRNAFWTIIIWLCILLLQSLFVTILFLKTGRSSRMVIAGCFDFTLCGICLAIFLVAEFQRCCDSDCNDTTSYSRYLASSDTSYEYKSCPSDKTDLCCPTFGTRLCAGVGTIEPFTAIIIFRSLRYIFAKKVHKLCSPAQTPPPPPGSEDDDIEPHGKLGSLEGITSSLNDDRKIKIHTSCDFEHDVGTISQLWTMALSKYPEIAEEHGIYSGLLLEAMLGIAAKPEIVEQSESNEAKTPKMLPPDTPSSLRAFTRKHISSLSEAGSATIERNDDNGHNFVRPASALIRNMRRCQCKWLPLLDEWEVVDVVLTKYELVWFGPQSLGGIWDDQIEKKTDEMERALRENKGGRGMRLCDVAVGRELLGRLPLTDIDQIKVQRLPSHGRSSRKPPLRAKSFLRGKKKRDVENGADEENFSTEFWSKQRHNQNGDRVQVGTAEFRWHEVMEDALVAHTPQGTLHLRFLVDLIDEESKDPTETRDIHDLQQKKKGAILWCQTMSHICGASQLKKQKLPHFGEADELLDFVEIL</sequence>
<feature type="region of interest" description="Disordered" evidence="1">
    <location>
        <begin position="335"/>
        <end position="356"/>
    </location>
</feature>
<accession>A0A7S3Q1I4</accession>
<feature type="transmembrane region" description="Helical" evidence="2">
    <location>
        <begin position="470"/>
        <end position="492"/>
    </location>
</feature>
<feature type="region of interest" description="Disordered" evidence="1">
    <location>
        <begin position="229"/>
        <end position="254"/>
    </location>
</feature>
<feature type="compositionally biased region" description="Basic and acidic residues" evidence="1">
    <location>
        <begin position="336"/>
        <end position="348"/>
    </location>
</feature>
<gene>
    <name evidence="3" type="ORF">CDEB00056_LOCUS7163</name>
</gene>
<organism evidence="3">
    <name type="scientific">Chaetoceros debilis</name>
    <dbReference type="NCBI Taxonomy" id="122233"/>
    <lineage>
        <taxon>Eukaryota</taxon>
        <taxon>Sar</taxon>
        <taxon>Stramenopiles</taxon>
        <taxon>Ochrophyta</taxon>
        <taxon>Bacillariophyta</taxon>
        <taxon>Coscinodiscophyceae</taxon>
        <taxon>Chaetocerotophycidae</taxon>
        <taxon>Chaetocerotales</taxon>
        <taxon>Chaetocerotaceae</taxon>
        <taxon>Chaetoceros</taxon>
    </lineage>
</organism>